<dbReference type="EMBL" id="AP022839">
    <property type="protein sequence ID" value="BCA94727.1"/>
    <property type="molecule type" value="Genomic_DNA"/>
</dbReference>
<feature type="chain" id="PRO_5026171443" evidence="1">
    <location>
        <begin position="27"/>
        <end position="244"/>
    </location>
</feature>
<dbReference type="Proteomes" id="UP000502894">
    <property type="component" value="Chromosome"/>
</dbReference>
<protein>
    <submittedName>
        <fullName evidence="2">Membrane protein</fullName>
    </submittedName>
</protein>
<dbReference type="Gene3D" id="2.40.160.20">
    <property type="match status" value="1"/>
</dbReference>
<sequence>MIYEIMKKITLISLFSALSCSAFIHAGGMGEQSFSNAGFISLEGGYTMNTIDNYNFNIVGFNQAFSSIKSTQHYTGILSAGMLFMMDDLFAVTSELGWGYYGRTTLDPAFVGFGNLTIEHTLTGFDALIGIAYIQPSYSLFLKGGALIQNMQIKTSVESYDPTFPLANGFTSKINHTAALPEIKIGASYNFDTNWSLTGAYIFAMGSTPQSTGFLDETTFTSNLTSNNLNPTINALVLGIQYTC</sequence>
<evidence type="ECO:0000313" key="2">
    <source>
        <dbReference type="EMBL" id="BCA94727.1"/>
    </source>
</evidence>
<dbReference type="KEGG" id="lant:TUM19329_10880"/>
<accession>A0A6F8T3I5</accession>
<feature type="signal peptide" evidence="1">
    <location>
        <begin position="1"/>
        <end position="26"/>
    </location>
</feature>
<keyword evidence="3" id="KW-1185">Reference proteome</keyword>
<keyword evidence="1" id="KW-0732">Signal</keyword>
<gene>
    <name evidence="2" type="ORF">TUM19329_10880</name>
</gene>
<organism evidence="2 3">
    <name type="scientific">Legionella antarctica</name>
    <dbReference type="NCBI Taxonomy" id="2708020"/>
    <lineage>
        <taxon>Bacteria</taxon>
        <taxon>Pseudomonadati</taxon>
        <taxon>Pseudomonadota</taxon>
        <taxon>Gammaproteobacteria</taxon>
        <taxon>Legionellales</taxon>
        <taxon>Legionellaceae</taxon>
        <taxon>Legionella</taxon>
    </lineage>
</organism>
<evidence type="ECO:0000313" key="3">
    <source>
        <dbReference type="Proteomes" id="UP000502894"/>
    </source>
</evidence>
<dbReference type="AlphaFoldDB" id="A0A6F8T3I5"/>
<dbReference type="PROSITE" id="PS51257">
    <property type="entry name" value="PROKAR_LIPOPROTEIN"/>
    <property type="match status" value="1"/>
</dbReference>
<evidence type="ECO:0000256" key="1">
    <source>
        <dbReference type="SAM" id="SignalP"/>
    </source>
</evidence>
<dbReference type="SUPFAM" id="SSF56925">
    <property type="entry name" value="OMPA-like"/>
    <property type="match status" value="1"/>
</dbReference>
<proteinExistence type="predicted"/>
<reference evidence="2" key="1">
    <citation type="journal article" date="2020" name="Microbiol. Resour. Announc.">
        <title>Complete Genome Sequence of Novel Psychrotolerant Legionella Strain TUM19329, Isolated from Antarctic Lake Sediment.</title>
        <authorList>
            <person name="Shimada S."/>
            <person name="Nakai R."/>
            <person name="Aoki K."/>
            <person name="Shimoeda N."/>
            <person name="Ohno G."/>
            <person name="Miyazaki Y."/>
            <person name="Kudoh S."/>
            <person name="Imura S."/>
            <person name="Watanabe K."/>
            <person name="Ishii Y."/>
            <person name="Tateda K."/>
        </authorList>
    </citation>
    <scope>NUCLEOTIDE SEQUENCE [LARGE SCALE GENOMIC DNA]</scope>
    <source>
        <strain evidence="2">TUM19329</strain>
    </source>
</reference>
<dbReference type="InterPro" id="IPR011250">
    <property type="entry name" value="OMP/PagP_B-barrel"/>
</dbReference>
<name>A0A6F8T3I5_9GAMM</name>